<accession>A0A0G4EYT6</accession>
<evidence type="ECO:0000313" key="1">
    <source>
        <dbReference type="EMBL" id="CEM04106.1"/>
    </source>
</evidence>
<gene>
    <name evidence="1" type="ORF">Vbra_8539</name>
</gene>
<sequence length="127" mass="14387">MSNTSESNGMRTIVALIRKLQLDCEVYQHLTEDLRSLLDRLLESASAACEEQQTSATTDEQEGLKEPSALEMMLVITFARPESTRYQTCKEYLGDAFESVRMQARQQLESICNERPTDSACRCAKNK</sequence>
<dbReference type="VEuPathDB" id="CryptoDB:Vbra_8539"/>
<keyword evidence="2" id="KW-1185">Reference proteome</keyword>
<evidence type="ECO:0000313" key="2">
    <source>
        <dbReference type="Proteomes" id="UP000041254"/>
    </source>
</evidence>
<protein>
    <submittedName>
        <fullName evidence="1">Uncharacterized protein</fullName>
    </submittedName>
</protein>
<dbReference type="InParanoid" id="A0A0G4EYT6"/>
<organism evidence="1 2">
    <name type="scientific">Vitrella brassicaformis (strain CCMP3155)</name>
    <dbReference type="NCBI Taxonomy" id="1169540"/>
    <lineage>
        <taxon>Eukaryota</taxon>
        <taxon>Sar</taxon>
        <taxon>Alveolata</taxon>
        <taxon>Colpodellida</taxon>
        <taxon>Vitrellaceae</taxon>
        <taxon>Vitrella</taxon>
    </lineage>
</organism>
<dbReference type="Proteomes" id="UP000041254">
    <property type="component" value="Unassembled WGS sequence"/>
</dbReference>
<name>A0A0G4EYT6_VITBC</name>
<reference evidence="1 2" key="1">
    <citation type="submission" date="2014-11" db="EMBL/GenBank/DDBJ databases">
        <authorList>
            <person name="Zhu J."/>
            <person name="Qi W."/>
            <person name="Song R."/>
        </authorList>
    </citation>
    <scope>NUCLEOTIDE SEQUENCE [LARGE SCALE GENOMIC DNA]</scope>
</reference>
<proteinExistence type="predicted"/>
<dbReference type="EMBL" id="CDMY01000347">
    <property type="protein sequence ID" value="CEM04106.1"/>
    <property type="molecule type" value="Genomic_DNA"/>
</dbReference>
<dbReference type="AlphaFoldDB" id="A0A0G4EYT6"/>